<name>A0ABS3APU3_9BACT</name>
<evidence type="ECO:0000313" key="2">
    <source>
        <dbReference type="EMBL" id="MBN4066715.1"/>
    </source>
</evidence>
<dbReference type="EMBL" id="JAFITR010000018">
    <property type="protein sequence ID" value="MBN4066715.1"/>
    <property type="molecule type" value="Genomic_DNA"/>
</dbReference>
<dbReference type="GO" id="GO:0016874">
    <property type="term" value="F:ligase activity"/>
    <property type="evidence" value="ECO:0007669"/>
    <property type="project" value="UniProtKB-KW"/>
</dbReference>
<gene>
    <name evidence="2" type="ORF">JYU14_01370</name>
</gene>
<keyword evidence="2" id="KW-0436">Ligase</keyword>
<evidence type="ECO:0000259" key="1">
    <source>
        <dbReference type="PROSITE" id="PS51733"/>
    </source>
</evidence>
<dbReference type="SUPFAM" id="SSF55681">
    <property type="entry name" value="Class II aaRS and biotin synthetases"/>
    <property type="match status" value="1"/>
</dbReference>
<dbReference type="Proteomes" id="UP000722121">
    <property type="component" value="Unassembled WGS sequence"/>
</dbReference>
<sequence length="237" mass="27846">MNKHPLTLILLDDLFIFDQLRLEEALLRADDGNYCIINTGSADAIVMGISGKPERLVDTRLVAQRKVPIIKRFSGGGTVYIDSNTLFVTFIGKKNIIGNKNCFPESIMRWSYDLYRPVFNHSQFQLKENDFTFGQLKFGGNAQYIRKERWLHHTSFLWDYDPAKMACLLLPEKQPDYRARRPHSDFLCSLNSYFKKKDNFFDKLTTELAQRFDLRYVERREVDHIITRPHRMATKLL</sequence>
<dbReference type="PROSITE" id="PS51733">
    <property type="entry name" value="BPL_LPL_CATALYTIC"/>
    <property type="match status" value="1"/>
</dbReference>
<dbReference type="Pfam" id="PF21948">
    <property type="entry name" value="LplA-B_cat"/>
    <property type="match status" value="1"/>
</dbReference>
<proteinExistence type="predicted"/>
<reference evidence="2 3" key="1">
    <citation type="submission" date="2021-02" db="EMBL/GenBank/DDBJ databases">
        <title>Activity-based single-cell genomes from oceanic crustal fluid captures similar information to metagenomic and metatranscriptomic surveys with orders of magnitude less sampling.</title>
        <authorList>
            <person name="D'Angelo T.S."/>
            <person name="Orcutt B.N."/>
        </authorList>
    </citation>
    <scope>NUCLEOTIDE SEQUENCE [LARGE SCALE GENOMIC DNA]</scope>
    <source>
        <strain evidence="2">AH-315-G07</strain>
    </source>
</reference>
<dbReference type="Gene3D" id="3.30.930.10">
    <property type="entry name" value="Bira Bifunctional Protein, Domain 2"/>
    <property type="match status" value="1"/>
</dbReference>
<dbReference type="InterPro" id="IPR053264">
    <property type="entry name" value="Lipoate-ligase_2_inactive"/>
</dbReference>
<keyword evidence="3" id="KW-1185">Reference proteome</keyword>
<accession>A0ABS3APU3</accession>
<dbReference type="PANTHER" id="PTHR43506">
    <property type="entry name" value="BIOTIN/LIPOATE A/B PROTEIN LIGASE FAMILY"/>
    <property type="match status" value="1"/>
</dbReference>
<protein>
    <submittedName>
        <fullName evidence="2">Lipoate--protein ligase family protein</fullName>
    </submittedName>
</protein>
<dbReference type="InterPro" id="IPR045864">
    <property type="entry name" value="aa-tRNA-synth_II/BPL/LPL"/>
</dbReference>
<dbReference type="PANTHER" id="PTHR43506:SF1">
    <property type="entry name" value="BPL_LPL CATALYTIC DOMAIN-CONTAINING PROTEIN"/>
    <property type="match status" value="1"/>
</dbReference>
<evidence type="ECO:0000313" key="3">
    <source>
        <dbReference type="Proteomes" id="UP000722121"/>
    </source>
</evidence>
<dbReference type="InterPro" id="IPR004143">
    <property type="entry name" value="BPL_LPL_catalytic"/>
</dbReference>
<organism evidence="2 3">
    <name type="scientific">Simkania negevensis</name>
    <dbReference type="NCBI Taxonomy" id="83561"/>
    <lineage>
        <taxon>Bacteria</taxon>
        <taxon>Pseudomonadati</taxon>
        <taxon>Chlamydiota</taxon>
        <taxon>Chlamydiia</taxon>
        <taxon>Parachlamydiales</taxon>
        <taxon>Simkaniaceae</taxon>
        <taxon>Simkania</taxon>
    </lineage>
</organism>
<feature type="domain" description="BPL/LPL catalytic" evidence="1">
    <location>
        <begin position="30"/>
        <end position="212"/>
    </location>
</feature>
<comment type="caution">
    <text evidence="2">The sequence shown here is derived from an EMBL/GenBank/DDBJ whole genome shotgun (WGS) entry which is preliminary data.</text>
</comment>